<evidence type="ECO:0000313" key="2">
    <source>
        <dbReference type="Proteomes" id="UP001164250"/>
    </source>
</evidence>
<organism evidence="1 2">
    <name type="scientific">Pistacia atlantica</name>
    <dbReference type="NCBI Taxonomy" id="434234"/>
    <lineage>
        <taxon>Eukaryota</taxon>
        <taxon>Viridiplantae</taxon>
        <taxon>Streptophyta</taxon>
        <taxon>Embryophyta</taxon>
        <taxon>Tracheophyta</taxon>
        <taxon>Spermatophyta</taxon>
        <taxon>Magnoliopsida</taxon>
        <taxon>eudicotyledons</taxon>
        <taxon>Gunneridae</taxon>
        <taxon>Pentapetalae</taxon>
        <taxon>rosids</taxon>
        <taxon>malvids</taxon>
        <taxon>Sapindales</taxon>
        <taxon>Anacardiaceae</taxon>
        <taxon>Pistacia</taxon>
    </lineage>
</organism>
<keyword evidence="2" id="KW-1185">Reference proteome</keyword>
<sequence length="404" mass="46371">MNKVRRRRKPEAHRRKTDTEVRRCPKTEGRGLTSSKIAREGKLKLEDNVANIWPEFGSNEKDLIKLHYVLNHTSGLHHALVEVGEENPVEYVDWDDCLRRIEALKPNKSSVRSTAVYHYLFWLYPILMISFDNTTCIRKKFKEILEEVFIRPLNIEGELYVGIPAVLQTSLFLIFSLYRIESNSCHQWHYHAASMAILRVESRLATLTMDEYDLKKYADKSYHSPTPEFQRQSCEIITIITNLPVSSNILYVRVLSYSASNLHCSAHALARYYAALADGGVIHPHIPLYPSHHLVVTLTSPHFLHKRSQKNQKVRKTRRYLVLQRTKQIIKGKDASGDDNTRPINIGGKIFSNPKIHDAFGGVGDYEHLALLDGPFGLWFKRNKADNGSIIDTQAWVDQQVSAT</sequence>
<name>A0ACC1BT13_9ROSI</name>
<accession>A0ACC1BT13</accession>
<proteinExistence type="predicted"/>
<evidence type="ECO:0000313" key="1">
    <source>
        <dbReference type="EMBL" id="KAJ0102121.1"/>
    </source>
</evidence>
<reference evidence="2" key="1">
    <citation type="journal article" date="2023" name="G3 (Bethesda)">
        <title>Genome assembly and association tests identify interacting loci associated with vigor, precocity, and sex in interspecific pistachio rootstocks.</title>
        <authorList>
            <person name="Palmer W."/>
            <person name="Jacygrad E."/>
            <person name="Sagayaradj S."/>
            <person name="Cavanaugh K."/>
            <person name="Han R."/>
            <person name="Bertier L."/>
            <person name="Beede B."/>
            <person name="Kafkas S."/>
            <person name="Golino D."/>
            <person name="Preece J."/>
            <person name="Michelmore R."/>
        </authorList>
    </citation>
    <scope>NUCLEOTIDE SEQUENCE [LARGE SCALE GENOMIC DNA]</scope>
</reference>
<comment type="caution">
    <text evidence="1">The sequence shown here is derived from an EMBL/GenBank/DDBJ whole genome shotgun (WGS) entry which is preliminary data.</text>
</comment>
<dbReference type="EMBL" id="CM047899">
    <property type="protein sequence ID" value="KAJ0102121.1"/>
    <property type="molecule type" value="Genomic_DNA"/>
</dbReference>
<gene>
    <name evidence="1" type="ORF">Patl1_05426</name>
</gene>
<dbReference type="Proteomes" id="UP001164250">
    <property type="component" value="Chromosome 3"/>
</dbReference>
<protein>
    <submittedName>
        <fullName evidence="1">Uncharacterized protein</fullName>
    </submittedName>
</protein>